<dbReference type="GO" id="GO:0005886">
    <property type="term" value="C:plasma membrane"/>
    <property type="evidence" value="ECO:0007669"/>
    <property type="project" value="UniProtKB-SubCell"/>
</dbReference>
<evidence type="ECO:0000256" key="2">
    <source>
        <dbReference type="ARBA" id="ARBA00009033"/>
    </source>
</evidence>
<dbReference type="PANTHER" id="PTHR10590:SF4">
    <property type="entry name" value="SOLUTE CARRIER FAMILY 28 MEMBER 3"/>
    <property type="match status" value="1"/>
</dbReference>
<feature type="domain" description="Nucleoside transporter/FeoB GTPase Gate" evidence="11">
    <location>
        <begin position="127"/>
        <end position="225"/>
    </location>
</feature>
<dbReference type="Pfam" id="PF01773">
    <property type="entry name" value="Nucleos_tra2_N"/>
    <property type="match status" value="1"/>
</dbReference>
<accession>A0A9J6ZQE7</accession>
<keyword evidence="3" id="KW-1003">Cell membrane</keyword>
<feature type="transmembrane region" description="Helical" evidence="7">
    <location>
        <begin position="339"/>
        <end position="359"/>
    </location>
</feature>
<feature type="transmembrane region" description="Helical" evidence="7">
    <location>
        <begin position="64"/>
        <end position="84"/>
    </location>
</feature>
<keyword evidence="8" id="KW-0732">Signal</keyword>
<dbReference type="InterPro" id="IPR011657">
    <property type="entry name" value="CNT_C_dom"/>
</dbReference>
<dbReference type="InterPro" id="IPR011642">
    <property type="entry name" value="Gate_dom"/>
</dbReference>
<dbReference type="InterPro" id="IPR008276">
    <property type="entry name" value="C_nuclsd_transpt"/>
</dbReference>
<feature type="transmembrane region" description="Helical" evidence="7">
    <location>
        <begin position="31"/>
        <end position="52"/>
    </location>
</feature>
<evidence type="ECO:0000313" key="12">
    <source>
        <dbReference type="EMBL" id="URW79901.1"/>
    </source>
</evidence>
<feature type="domain" description="Concentrative nucleoside transporter C-terminal" evidence="10">
    <location>
        <begin position="238"/>
        <end position="457"/>
    </location>
</feature>
<dbReference type="EMBL" id="CP098400">
    <property type="protein sequence ID" value="URW79901.1"/>
    <property type="molecule type" value="Genomic_DNA"/>
</dbReference>
<evidence type="ECO:0000256" key="6">
    <source>
        <dbReference type="ARBA" id="ARBA00023136"/>
    </source>
</evidence>
<dbReference type="Pfam" id="PF07670">
    <property type="entry name" value="Gate"/>
    <property type="match status" value="1"/>
</dbReference>
<organism evidence="12 13">
    <name type="scientific">Xiashengella succiniciproducens</name>
    <dbReference type="NCBI Taxonomy" id="2949635"/>
    <lineage>
        <taxon>Bacteria</taxon>
        <taxon>Pseudomonadati</taxon>
        <taxon>Bacteroidota</taxon>
        <taxon>Bacteroidia</taxon>
        <taxon>Marinilabiliales</taxon>
        <taxon>Marinilabiliaceae</taxon>
        <taxon>Xiashengella</taxon>
    </lineage>
</organism>
<dbReference type="AlphaFoldDB" id="A0A9J6ZQE7"/>
<feature type="transmembrane region" description="Helical" evidence="7">
    <location>
        <begin position="201"/>
        <end position="221"/>
    </location>
</feature>
<keyword evidence="5 7" id="KW-1133">Transmembrane helix</keyword>
<feature type="transmembrane region" description="Helical" evidence="7">
    <location>
        <begin position="122"/>
        <end position="148"/>
    </location>
</feature>
<gene>
    <name evidence="12" type="ORF">M9189_00830</name>
</gene>
<reference evidence="12" key="2">
    <citation type="submission" date="2022-06" db="EMBL/GenBank/DDBJ databases">
        <title>Xiashengella guii gen. nov. sp. nov., a bacterium isolated form anaerobic digestion tank.</title>
        <authorList>
            <person name="Huang H."/>
        </authorList>
    </citation>
    <scope>NUCLEOTIDE SEQUENCE</scope>
    <source>
        <strain evidence="12">Ai-910</strain>
    </source>
</reference>
<keyword evidence="13" id="KW-1185">Reference proteome</keyword>
<evidence type="ECO:0000259" key="11">
    <source>
        <dbReference type="Pfam" id="PF07670"/>
    </source>
</evidence>
<feature type="signal peptide" evidence="8">
    <location>
        <begin position="1"/>
        <end position="19"/>
    </location>
</feature>
<dbReference type="RefSeq" id="WP_250724013.1">
    <property type="nucleotide sequence ID" value="NZ_CP098400.1"/>
</dbReference>
<feature type="transmembrane region" description="Helical" evidence="7">
    <location>
        <begin position="439"/>
        <end position="460"/>
    </location>
</feature>
<protein>
    <submittedName>
        <fullName evidence="12">Na+ dependent nucleoside transporter</fullName>
    </submittedName>
</protein>
<evidence type="ECO:0000256" key="8">
    <source>
        <dbReference type="SAM" id="SignalP"/>
    </source>
</evidence>
<evidence type="ECO:0000313" key="13">
    <source>
        <dbReference type="Proteomes" id="UP001056426"/>
    </source>
</evidence>
<evidence type="ECO:0000259" key="10">
    <source>
        <dbReference type="Pfam" id="PF07662"/>
    </source>
</evidence>
<keyword evidence="4 7" id="KW-0812">Transmembrane</keyword>
<keyword evidence="6 7" id="KW-0472">Membrane</keyword>
<dbReference type="PANTHER" id="PTHR10590">
    <property type="entry name" value="SODIUM/NUCLEOSIDE COTRANSPORTER"/>
    <property type="match status" value="1"/>
</dbReference>
<evidence type="ECO:0000256" key="5">
    <source>
        <dbReference type="ARBA" id="ARBA00022989"/>
    </source>
</evidence>
<evidence type="ECO:0000256" key="4">
    <source>
        <dbReference type="ARBA" id="ARBA00022692"/>
    </source>
</evidence>
<dbReference type="Proteomes" id="UP001056426">
    <property type="component" value="Chromosome"/>
</dbReference>
<dbReference type="GO" id="GO:0015293">
    <property type="term" value="F:symporter activity"/>
    <property type="evidence" value="ECO:0007669"/>
    <property type="project" value="TreeGrafter"/>
</dbReference>
<feature type="transmembrane region" description="Helical" evidence="7">
    <location>
        <begin position="405"/>
        <end position="427"/>
    </location>
</feature>
<evidence type="ECO:0000256" key="3">
    <source>
        <dbReference type="ARBA" id="ARBA00022475"/>
    </source>
</evidence>
<reference evidence="12" key="1">
    <citation type="submission" date="2022-05" db="EMBL/GenBank/DDBJ databases">
        <authorList>
            <person name="Sun X."/>
        </authorList>
    </citation>
    <scope>NUCLEOTIDE SEQUENCE</scope>
    <source>
        <strain evidence="12">Ai-910</strain>
    </source>
</reference>
<proteinExistence type="inferred from homology"/>
<evidence type="ECO:0000256" key="1">
    <source>
        <dbReference type="ARBA" id="ARBA00004651"/>
    </source>
</evidence>
<feature type="transmembrane region" description="Helical" evidence="7">
    <location>
        <begin position="233"/>
        <end position="253"/>
    </location>
</feature>
<name>A0A9J6ZQE7_9BACT</name>
<dbReference type="GO" id="GO:0005337">
    <property type="term" value="F:nucleoside transmembrane transporter activity"/>
    <property type="evidence" value="ECO:0007669"/>
    <property type="project" value="InterPro"/>
</dbReference>
<feature type="transmembrane region" description="Helical" evidence="7">
    <location>
        <begin position="293"/>
        <end position="319"/>
    </location>
</feature>
<comment type="subcellular location">
    <subcellularLocation>
        <location evidence="1">Cell membrane</location>
        <topology evidence="1">Multi-pass membrane protein</topology>
    </subcellularLocation>
</comment>
<dbReference type="Pfam" id="PF07662">
    <property type="entry name" value="Nucleos_tra2_C"/>
    <property type="match status" value="1"/>
</dbReference>
<comment type="similarity">
    <text evidence="2">Belongs to the concentrative nucleoside transporter (CNT) (TC 2.A.41) family.</text>
</comment>
<dbReference type="KEGG" id="alkq:M9189_00830"/>
<sequence>MKRIAMLLAFMTLCGILSAQSDTVVESTGLTIMGVLRGMLGMLVIIGIAWLISSNRKAVKWSMVAKGLGLQLVLALCILHIPFIQTVFEYVGRAFVKVLSFTEAGTEFLFSSMDTGVIESPLVNFAITILPTIIFFSALTSVLFYFGIIQKVVSILAKGMTKLMGLSGAESLAVAGNIFVGQTESPLMIKAYLDKMNRSEIMLVMAAGMATLAGGVLAVYIKVLGGGDPVQEILYAKHLLAASLMAAPGVVVVSKIIVPQTEPIEQNAEVGRERIGKNALDAISNGTTEGIRLAVNVAGMLLVFIAFIAMFNFICMKVGAWTGLNEIIANSTNGNYTELSLQFMLGYLFAPLVWLIGVAGPDIDLVGRVIGEKLIMTEFIGYVSLGDLKASGAFMHQKSIIMATYALSGFANVASIGIQLGGIGSLAPGKRVLLSQLGFRALVAGALASLLSATIIGMILG</sequence>
<evidence type="ECO:0000259" key="9">
    <source>
        <dbReference type="Pfam" id="PF01773"/>
    </source>
</evidence>
<dbReference type="InterPro" id="IPR002668">
    <property type="entry name" value="CNT_N_dom"/>
</dbReference>
<evidence type="ECO:0000256" key="7">
    <source>
        <dbReference type="SAM" id="Phobius"/>
    </source>
</evidence>
<feature type="chain" id="PRO_5039922325" evidence="8">
    <location>
        <begin position="20"/>
        <end position="461"/>
    </location>
</feature>
<feature type="domain" description="Concentrative nucleoside transporter N-terminal" evidence="9">
    <location>
        <begin position="40"/>
        <end position="112"/>
    </location>
</feature>